<name>A0A023GCI2_AMBTT</name>
<reference evidence="2" key="1">
    <citation type="submission" date="2014-03" db="EMBL/GenBank/DDBJ databases">
        <title>The sialotranscriptome of Amblyomma triste, Amblyomma parvum and Amblyomma cajennense ticks, uncovered by 454-based RNA-seq.</title>
        <authorList>
            <person name="Garcia G.R."/>
            <person name="Gardinassi L.G."/>
            <person name="Ribeiro J.M."/>
            <person name="Anatriello E."/>
            <person name="Ferreira B.R."/>
            <person name="Moreira H.N."/>
            <person name="Mafra C."/>
            <person name="Olegario M.M."/>
            <person name="Szabo P.J."/>
            <person name="Miranda-Santos I.K."/>
            <person name="Maruyama S.R."/>
        </authorList>
    </citation>
    <scope>NUCLEOTIDE SEQUENCE</scope>
    <source>
        <strain evidence="2">Mato Grasso do Sul</strain>
        <tissue evidence="2">Salivary glands</tissue>
    </source>
</reference>
<sequence>MGTLALFAVVAACSANAAASAEVNEDKLDPFKLWSAFPDAIAVTSSTHSRLFECAEVTRLALDTDSKTADYDFYFASTGRRMTFHLAEGDSPGSVIFTVGSDPNPSTAAFYYSDFKTCAVISMKFIGNECILLVKKGLNESLPESCIDNYEEDCGVEIPKDSKLPCID</sequence>
<evidence type="ECO:0000256" key="1">
    <source>
        <dbReference type="SAM" id="SignalP"/>
    </source>
</evidence>
<accession>A0A023GCI2</accession>
<proteinExistence type="evidence at transcript level"/>
<feature type="chain" id="PRO_5001520988" evidence="1">
    <location>
        <begin position="22"/>
        <end position="168"/>
    </location>
</feature>
<dbReference type="InterPro" id="IPR012674">
    <property type="entry name" value="Calycin"/>
</dbReference>
<protein>
    <submittedName>
        <fullName evidence="2">Putative lipocalin-5 1</fullName>
    </submittedName>
</protein>
<dbReference type="Gene3D" id="2.40.128.20">
    <property type="match status" value="1"/>
</dbReference>
<dbReference type="AlphaFoldDB" id="A0A023GCI2"/>
<dbReference type="SUPFAM" id="SSF50814">
    <property type="entry name" value="Lipocalins"/>
    <property type="match status" value="1"/>
</dbReference>
<dbReference type="EMBL" id="GBBM01004765">
    <property type="protein sequence ID" value="JAC30653.1"/>
    <property type="molecule type" value="mRNA"/>
</dbReference>
<organism evidence="2">
    <name type="scientific">Amblyomma triste</name>
    <name type="common">Neotropical tick</name>
    <dbReference type="NCBI Taxonomy" id="251400"/>
    <lineage>
        <taxon>Eukaryota</taxon>
        <taxon>Metazoa</taxon>
        <taxon>Ecdysozoa</taxon>
        <taxon>Arthropoda</taxon>
        <taxon>Chelicerata</taxon>
        <taxon>Arachnida</taxon>
        <taxon>Acari</taxon>
        <taxon>Parasitiformes</taxon>
        <taxon>Ixodida</taxon>
        <taxon>Ixodoidea</taxon>
        <taxon>Ixodidae</taxon>
        <taxon>Amblyomminae</taxon>
        <taxon>Amblyomma</taxon>
    </lineage>
</organism>
<feature type="signal peptide" evidence="1">
    <location>
        <begin position="1"/>
        <end position="21"/>
    </location>
</feature>
<keyword evidence="1" id="KW-0732">Signal</keyword>
<evidence type="ECO:0000313" key="2">
    <source>
        <dbReference type="EMBL" id="JAC30653.1"/>
    </source>
</evidence>